<dbReference type="SUPFAM" id="SSF57567">
    <property type="entry name" value="Serine protease inhibitors"/>
    <property type="match status" value="1"/>
</dbReference>
<dbReference type="AlphaFoldDB" id="A0A182RQH6"/>
<dbReference type="InterPro" id="IPR036084">
    <property type="entry name" value="Ser_inhib-like_sf"/>
</dbReference>
<evidence type="ECO:0000313" key="2">
    <source>
        <dbReference type="EnsemblMetazoa" id="AFUN008518-PA"/>
    </source>
</evidence>
<reference evidence="2" key="1">
    <citation type="submission" date="2020-05" db="UniProtKB">
        <authorList>
            <consortium name="EnsemblMetazoa"/>
        </authorList>
    </citation>
    <scope>IDENTIFICATION</scope>
    <source>
        <strain evidence="2">FUMOZ</strain>
    </source>
</reference>
<keyword evidence="1" id="KW-0732">Signal</keyword>
<evidence type="ECO:0000256" key="1">
    <source>
        <dbReference type="SAM" id="SignalP"/>
    </source>
</evidence>
<dbReference type="EnsemblMetazoa" id="AFUN008518-RA">
    <property type="protein sequence ID" value="AFUN008518-PA"/>
    <property type="gene ID" value="AFUN008518"/>
</dbReference>
<feature type="signal peptide" evidence="1">
    <location>
        <begin position="1"/>
        <end position="23"/>
    </location>
</feature>
<feature type="chain" id="PRO_5021486124" description="TIL domain-containing protein" evidence="1">
    <location>
        <begin position="24"/>
        <end position="96"/>
    </location>
</feature>
<dbReference type="VEuPathDB" id="VectorBase:AFUN008518"/>
<sequence length="96" mass="10296">MQSIKCLFAFVLFAALCFGSSNATCPANSEFTTDAPCDYLCGVPCDNKGVSNICICIDGYLKDRNTNQCVPESQCSIAPDVPVLRSGPTFTFSCFT</sequence>
<name>A0A182RQH6_ANOFN</name>
<evidence type="ECO:0008006" key="3">
    <source>
        <dbReference type="Google" id="ProtNLM"/>
    </source>
</evidence>
<dbReference type="Gene3D" id="2.10.25.10">
    <property type="entry name" value="Laminin"/>
    <property type="match status" value="1"/>
</dbReference>
<proteinExistence type="predicted"/>
<accession>A0A182RQH6</accession>
<protein>
    <recommendedName>
        <fullName evidence="3">TIL domain-containing protein</fullName>
    </recommendedName>
</protein>
<organism evidence="2">
    <name type="scientific">Anopheles funestus</name>
    <name type="common">African malaria mosquito</name>
    <dbReference type="NCBI Taxonomy" id="62324"/>
    <lineage>
        <taxon>Eukaryota</taxon>
        <taxon>Metazoa</taxon>
        <taxon>Ecdysozoa</taxon>
        <taxon>Arthropoda</taxon>
        <taxon>Hexapoda</taxon>
        <taxon>Insecta</taxon>
        <taxon>Pterygota</taxon>
        <taxon>Neoptera</taxon>
        <taxon>Endopterygota</taxon>
        <taxon>Diptera</taxon>
        <taxon>Nematocera</taxon>
        <taxon>Culicoidea</taxon>
        <taxon>Culicidae</taxon>
        <taxon>Anophelinae</taxon>
        <taxon>Anopheles</taxon>
    </lineage>
</organism>